<reference evidence="1 2" key="1">
    <citation type="journal article" date="2017" name="Plant Biotechnol. J.">
        <title>A comprehensive draft genome sequence for lupin (Lupinus angustifolius), an emerging health food: insights into plant-microbe interactions and legume evolution.</title>
        <authorList>
            <person name="Hane J.K."/>
            <person name="Ming Y."/>
            <person name="Kamphuis L.G."/>
            <person name="Nelson M.N."/>
            <person name="Garg G."/>
            <person name="Atkins C.A."/>
            <person name="Bayer P.E."/>
            <person name="Bravo A."/>
            <person name="Bringans S."/>
            <person name="Cannon S."/>
            <person name="Edwards D."/>
            <person name="Foley R."/>
            <person name="Gao L.L."/>
            <person name="Harrison M.J."/>
            <person name="Huang W."/>
            <person name="Hurgobin B."/>
            <person name="Li S."/>
            <person name="Liu C.W."/>
            <person name="McGrath A."/>
            <person name="Morahan G."/>
            <person name="Murray J."/>
            <person name="Weller J."/>
            <person name="Jian J."/>
            <person name="Singh K.B."/>
        </authorList>
    </citation>
    <scope>NUCLEOTIDE SEQUENCE [LARGE SCALE GENOMIC DNA]</scope>
    <source>
        <strain evidence="2">cv. Tanjil</strain>
        <tissue evidence="1">Whole plant</tissue>
    </source>
</reference>
<dbReference type="EMBL" id="CM007371">
    <property type="protein sequence ID" value="OIW02120.1"/>
    <property type="molecule type" value="Genomic_DNA"/>
</dbReference>
<dbReference type="AlphaFoldDB" id="A0A1J7GNL9"/>
<evidence type="ECO:0008006" key="3">
    <source>
        <dbReference type="Google" id="ProtNLM"/>
    </source>
</evidence>
<evidence type="ECO:0000313" key="1">
    <source>
        <dbReference type="EMBL" id="OIW02120.1"/>
    </source>
</evidence>
<organism evidence="1 2">
    <name type="scientific">Lupinus angustifolius</name>
    <name type="common">Narrow-leaved blue lupine</name>
    <dbReference type="NCBI Taxonomy" id="3871"/>
    <lineage>
        <taxon>Eukaryota</taxon>
        <taxon>Viridiplantae</taxon>
        <taxon>Streptophyta</taxon>
        <taxon>Embryophyta</taxon>
        <taxon>Tracheophyta</taxon>
        <taxon>Spermatophyta</taxon>
        <taxon>Magnoliopsida</taxon>
        <taxon>eudicotyledons</taxon>
        <taxon>Gunneridae</taxon>
        <taxon>Pentapetalae</taxon>
        <taxon>rosids</taxon>
        <taxon>fabids</taxon>
        <taxon>Fabales</taxon>
        <taxon>Fabaceae</taxon>
        <taxon>Papilionoideae</taxon>
        <taxon>50 kb inversion clade</taxon>
        <taxon>genistoids sensu lato</taxon>
        <taxon>core genistoids</taxon>
        <taxon>Genisteae</taxon>
        <taxon>Lupinus</taxon>
    </lineage>
</organism>
<protein>
    <recommendedName>
        <fullName evidence="3">Copia protein</fullName>
    </recommendedName>
</protein>
<dbReference type="Gramene" id="OIW02120">
    <property type="protein sequence ID" value="OIW02120"/>
    <property type="gene ID" value="TanjilG_26660"/>
</dbReference>
<evidence type="ECO:0000313" key="2">
    <source>
        <dbReference type="Proteomes" id="UP000188354"/>
    </source>
</evidence>
<dbReference type="STRING" id="3871.A0A1J7GNL9"/>
<dbReference type="Proteomes" id="UP000188354">
    <property type="component" value="Chromosome LG11"/>
</dbReference>
<gene>
    <name evidence="1" type="ORF">TanjilG_26660</name>
</gene>
<sequence length="95" mass="11140">MAELKLRTEGECLLLKVDNKSAINLAKNPVAHGRSKHIETRFHFLRDQVCKGRVRLEFCKSEVQLGDIFTKPLKKERFEKMRRNIGVLEFDEKLN</sequence>
<proteinExistence type="predicted"/>
<dbReference type="OMA" id="FCKSEVQ"/>
<accession>A0A1J7GNL9</accession>
<dbReference type="CDD" id="cd09272">
    <property type="entry name" value="RNase_HI_RT_Ty1"/>
    <property type="match status" value="1"/>
</dbReference>
<name>A0A1J7GNL9_LUPAN</name>
<keyword evidence="2" id="KW-1185">Reference proteome</keyword>